<feature type="transmembrane region" description="Helical" evidence="1">
    <location>
        <begin position="68"/>
        <end position="86"/>
    </location>
</feature>
<dbReference type="Proteomes" id="UP000185687">
    <property type="component" value="Unassembled WGS sequence"/>
</dbReference>
<feature type="domain" description="DUF8167" evidence="4">
    <location>
        <begin position="245"/>
        <end position="315"/>
    </location>
</feature>
<dbReference type="RefSeq" id="WP_076583729.1">
    <property type="nucleotide sequence ID" value="NZ_CP019327.1"/>
</dbReference>
<evidence type="ECO:0000313" key="8">
    <source>
        <dbReference type="Proteomes" id="UP000187321"/>
    </source>
</evidence>
<dbReference type="Pfam" id="PF26501">
    <property type="entry name" value="DUF8167"/>
    <property type="match status" value="1"/>
</dbReference>
<evidence type="ECO:0008006" key="9">
    <source>
        <dbReference type="Google" id="ProtNLM"/>
    </source>
</evidence>
<name>A0A1N7FQT8_9EURY</name>
<dbReference type="EMBL" id="FTNP01000007">
    <property type="protein sequence ID" value="SIS02634.1"/>
    <property type="molecule type" value="Genomic_DNA"/>
</dbReference>
<evidence type="ECO:0000313" key="5">
    <source>
        <dbReference type="EMBL" id="APX97340.1"/>
    </source>
</evidence>
<keyword evidence="7" id="KW-1185">Reference proteome</keyword>
<proteinExistence type="predicted"/>
<dbReference type="Pfam" id="PF26502">
    <property type="entry name" value="DUF8167_2nd"/>
    <property type="match status" value="1"/>
</dbReference>
<evidence type="ECO:0000259" key="3">
    <source>
        <dbReference type="Pfam" id="PF26502"/>
    </source>
</evidence>
<keyword evidence="1" id="KW-0472">Membrane</keyword>
<reference evidence="5 8" key="1">
    <citation type="submission" date="2017-01" db="EMBL/GenBank/DDBJ databases">
        <title>Complete genome sequence of Haloterrigena daqingensis type strain (JX313T).</title>
        <authorList>
            <person name="Shuang W."/>
        </authorList>
    </citation>
    <scope>NUCLEOTIDE SEQUENCE [LARGE SCALE GENOMIC DNA]</scope>
    <source>
        <strain evidence="5 8">JX313</strain>
    </source>
</reference>
<dbReference type="STRING" id="588898.BB347_12345"/>
<feature type="domain" description="DUF8167" evidence="2">
    <location>
        <begin position="29"/>
        <end position="129"/>
    </location>
</feature>
<reference evidence="6 7" key="2">
    <citation type="submission" date="2017-01" db="EMBL/GenBank/DDBJ databases">
        <authorList>
            <person name="Mah S.A."/>
            <person name="Swanson W.J."/>
            <person name="Moy G.W."/>
            <person name="Vacquier V.D."/>
        </authorList>
    </citation>
    <scope>NUCLEOTIDE SEQUENCE [LARGE SCALE GENOMIC DNA]</scope>
    <source>
        <strain evidence="6 7">CGMCC 1.8909</strain>
    </source>
</reference>
<protein>
    <recommendedName>
        <fullName evidence="9">RCK C-terminal domain-containing protein</fullName>
    </recommendedName>
</protein>
<evidence type="ECO:0000259" key="2">
    <source>
        <dbReference type="Pfam" id="PF26501"/>
    </source>
</evidence>
<dbReference type="Pfam" id="PF26503">
    <property type="entry name" value="DUF8167_3rd"/>
    <property type="match status" value="1"/>
</dbReference>
<gene>
    <name evidence="5" type="ORF">BB347_12345</name>
    <name evidence="6" type="ORF">SAMN05421809_3407</name>
</gene>
<organism evidence="6 7">
    <name type="scientific">Natronorubrum daqingense</name>
    <dbReference type="NCBI Taxonomy" id="588898"/>
    <lineage>
        <taxon>Archaea</taxon>
        <taxon>Methanobacteriati</taxon>
        <taxon>Methanobacteriota</taxon>
        <taxon>Stenosarchaea group</taxon>
        <taxon>Halobacteria</taxon>
        <taxon>Halobacteriales</taxon>
        <taxon>Natrialbaceae</taxon>
        <taxon>Natronorubrum</taxon>
    </lineage>
</organism>
<dbReference type="EMBL" id="CP019327">
    <property type="protein sequence ID" value="APX97340.1"/>
    <property type="molecule type" value="Genomic_DNA"/>
</dbReference>
<feature type="transmembrane region" description="Helical" evidence="1">
    <location>
        <begin position="98"/>
        <end position="118"/>
    </location>
</feature>
<dbReference type="GeneID" id="30956746"/>
<keyword evidence="1" id="KW-0812">Transmembrane</keyword>
<accession>A0A1N7FQT8</accession>
<feature type="domain" description="DUF8167" evidence="3">
    <location>
        <begin position="156"/>
        <end position="230"/>
    </location>
</feature>
<keyword evidence="1" id="KW-1133">Transmembrane helix</keyword>
<evidence type="ECO:0000256" key="1">
    <source>
        <dbReference type="SAM" id="Phobius"/>
    </source>
</evidence>
<sequence>MVATIGLEALSADGGLSSSVSVGDGTTLEWTRVALLDIFGYGVVAGIVALVGAFGYRAMTVRKLSAGPAVLAGLVLPASWLTAVAIRHDAVIADAPLTHYTSGTFLFGVLAAGTVAAVGGHRLGDRLACGSYEIRRFDATGSGTVTELLQSAGLAVVVTLPSSIDKAEGYPAVDESVPRVLEGRRFLLPSGLSLEDRRTRIEDRIETDFDVGYVRVELAADGTVSSVSVGGKRSGISPTLGPDQVAVAIAGTLSANASAGDPIEVWTDEGDSSQLVATGTLRSSSGSVVTLLVEEDDANAFEPRKRYRLTTRPETPDDWHALVAAIRGAAETVVAIEIDADGPLESEFVDWVPGTVLLLDRDGEEVALPAESEALRAGDTAYVLATPAELESLSTMTPS</sequence>
<dbReference type="Proteomes" id="UP000187321">
    <property type="component" value="Chromosome"/>
</dbReference>
<evidence type="ECO:0000313" key="6">
    <source>
        <dbReference type="EMBL" id="SIS02634.1"/>
    </source>
</evidence>
<dbReference type="InterPro" id="IPR058604">
    <property type="entry name" value="DUF8167_3rd"/>
</dbReference>
<dbReference type="InterPro" id="IPR058480">
    <property type="entry name" value="DUF8167_N"/>
</dbReference>
<evidence type="ECO:0000313" key="7">
    <source>
        <dbReference type="Proteomes" id="UP000185687"/>
    </source>
</evidence>
<dbReference type="InterPro" id="IPR058603">
    <property type="entry name" value="DUF8167_2nd"/>
</dbReference>
<evidence type="ECO:0000259" key="4">
    <source>
        <dbReference type="Pfam" id="PF26503"/>
    </source>
</evidence>
<dbReference type="OrthoDB" id="205214at2157"/>
<dbReference type="AlphaFoldDB" id="A0A1N7FQT8"/>
<feature type="transmembrane region" description="Helical" evidence="1">
    <location>
        <begin position="38"/>
        <end position="56"/>
    </location>
</feature>
<dbReference type="KEGG" id="hda:BB347_12345"/>